<reference evidence="2 3" key="1">
    <citation type="submission" date="2019-08" db="EMBL/GenBank/DDBJ databases">
        <authorList>
            <person name="Seo Y.L."/>
        </authorList>
    </citation>
    <scope>NUCLEOTIDE SEQUENCE [LARGE SCALE GENOMIC DNA]</scope>
    <source>
        <strain evidence="2 3">MaA-C15</strain>
    </source>
</reference>
<feature type="transmembrane region" description="Helical" evidence="1">
    <location>
        <begin position="20"/>
        <end position="41"/>
    </location>
</feature>
<protein>
    <recommendedName>
        <fullName evidence="4">TIGR02588 family protein</fullName>
    </recommendedName>
</protein>
<reference evidence="2 3" key="2">
    <citation type="submission" date="2019-09" db="EMBL/GenBank/DDBJ databases">
        <title>Mesorhizobium sp. MaA-C15 isolated from Microcystis aeruginosa.</title>
        <authorList>
            <person name="Jeong S.E."/>
            <person name="Jin H.M."/>
            <person name="Jeon C.O."/>
        </authorList>
    </citation>
    <scope>NUCLEOTIDE SEQUENCE [LARGE SCALE GENOMIC DNA]</scope>
    <source>
        <strain evidence="2 3">MaA-C15</strain>
    </source>
</reference>
<keyword evidence="1" id="KW-0812">Transmembrane</keyword>
<evidence type="ECO:0000256" key="1">
    <source>
        <dbReference type="SAM" id="Phobius"/>
    </source>
</evidence>
<dbReference type="Proteomes" id="UP000323258">
    <property type="component" value="Unassembled WGS sequence"/>
</dbReference>
<accession>A0A5D4GUT7</accession>
<gene>
    <name evidence="2" type="ORF">FY036_14865</name>
</gene>
<keyword evidence="1" id="KW-0472">Membrane</keyword>
<dbReference type="EMBL" id="VSZS01000064">
    <property type="protein sequence ID" value="TYR31549.1"/>
    <property type="molecule type" value="Genomic_DNA"/>
</dbReference>
<name>A0A5D4GUT7_9HYPH</name>
<evidence type="ECO:0000313" key="3">
    <source>
        <dbReference type="Proteomes" id="UP000323258"/>
    </source>
</evidence>
<comment type="caution">
    <text evidence="2">The sequence shown here is derived from an EMBL/GenBank/DDBJ whole genome shotgun (WGS) entry which is preliminary data.</text>
</comment>
<dbReference type="OrthoDB" id="1445569at2"/>
<dbReference type="RefSeq" id="WP_148915520.1">
    <property type="nucleotide sequence ID" value="NZ_VSZS01000064.1"/>
</dbReference>
<organism evidence="2 3">
    <name type="scientific">Neoaquamicrobium microcysteis</name>
    <dbReference type="NCBI Taxonomy" id="2682781"/>
    <lineage>
        <taxon>Bacteria</taxon>
        <taxon>Pseudomonadati</taxon>
        <taxon>Pseudomonadota</taxon>
        <taxon>Alphaproteobacteria</taxon>
        <taxon>Hyphomicrobiales</taxon>
        <taxon>Phyllobacteriaceae</taxon>
        <taxon>Neoaquamicrobium</taxon>
    </lineage>
</organism>
<keyword evidence="3" id="KW-1185">Reference proteome</keyword>
<sequence>MGKTKPAGRAGNGRPLIEWVFGGVSAAVVAALILFLGYQALFGDARPADLMVTIERIDGLESGAAVVVAVENRGDRAASAVAVYASERGDGASRQRIEFDYVAAHGVRRGAFIFSEPVEAADLLVEVGGYTEP</sequence>
<evidence type="ECO:0000313" key="2">
    <source>
        <dbReference type="EMBL" id="TYR31549.1"/>
    </source>
</evidence>
<keyword evidence="1" id="KW-1133">Transmembrane helix</keyword>
<proteinExistence type="predicted"/>
<evidence type="ECO:0008006" key="4">
    <source>
        <dbReference type="Google" id="ProtNLM"/>
    </source>
</evidence>
<dbReference type="AlphaFoldDB" id="A0A5D4GUT7"/>